<evidence type="ECO:0000313" key="2">
    <source>
        <dbReference type="EMBL" id="KAH8099440.1"/>
    </source>
</evidence>
<evidence type="ECO:0000313" key="3">
    <source>
        <dbReference type="Proteomes" id="UP000813824"/>
    </source>
</evidence>
<feature type="compositionally biased region" description="Polar residues" evidence="1">
    <location>
        <begin position="237"/>
        <end position="257"/>
    </location>
</feature>
<name>A0A8K0UM44_9AGAR</name>
<feature type="compositionally biased region" description="Acidic residues" evidence="1">
    <location>
        <begin position="215"/>
        <end position="227"/>
    </location>
</feature>
<proteinExistence type="predicted"/>
<feature type="region of interest" description="Disordered" evidence="1">
    <location>
        <begin position="1"/>
        <end position="20"/>
    </location>
</feature>
<feature type="region of interest" description="Disordered" evidence="1">
    <location>
        <begin position="191"/>
        <end position="273"/>
    </location>
</feature>
<protein>
    <submittedName>
        <fullName evidence="2">Uncharacterized protein</fullName>
    </submittedName>
</protein>
<sequence length="520" mass="58125">MSFFSVHTNSLPSDRSTMSSRHMDFEGDALSEARKICGICVGSPRGSFQHYDEVHRICIITIKRGRNAEYEMAVPWMKEPATGKEGYHCPSCNARRNSRNALQMHISQEPCKKNKNRDVWFENELNHVQTCKVVHRGGFQTILERDEGGSFWCLGCGVGTPFPPTMQLHAICCEYRAPPSTYIARQQPEFVPSPVRPEGQPGSRVDPQIPGSDPTQEDEEMEVEDFIQSDPGPDFVQGSSRTGGDDGSQTRADSTVAKTPEVPSQPPTTSSRNLADIHWESCLPDEAVYTFVKGLPISSRSAYNIFNALAHCGVVGQGDLDTLSNVYQVAENQSQLLLTKRGMNLVEWYILRHALRNREPAASCTGSDRPLREFLSACVPSLSHHSAIFHSTCIHRLRDLQSLYTLTTEWNTLRVHLISQGFTFVEWLGLTRGLHILFPNPVNGSDLHTELDPSERRPRTVIELLKIIGLRSEADIDMLCVAQPEHMEQALDILSTQGASYSECKAVETMLKSRAETLQK</sequence>
<comment type="caution">
    <text evidence="2">The sequence shown here is derived from an EMBL/GenBank/DDBJ whole genome shotgun (WGS) entry which is preliminary data.</text>
</comment>
<keyword evidence="3" id="KW-1185">Reference proteome</keyword>
<organism evidence="2 3">
    <name type="scientific">Cristinia sonorae</name>
    <dbReference type="NCBI Taxonomy" id="1940300"/>
    <lineage>
        <taxon>Eukaryota</taxon>
        <taxon>Fungi</taxon>
        <taxon>Dikarya</taxon>
        <taxon>Basidiomycota</taxon>
        <taxon>Agaricomycotina</taxon>
        <taxon>Agaricomycetes</taxon>
        <taxon>Agaricomycetidae</taxon>
        <taxon>Agaricales</taxon>
        <taxon>Pleurotineae</taxon>
        <taxon>Stephanosporaceae</taxon>
        <taxon>Cristinia</taxon>
    </lineage>
</organism>
<dbReference type="EMBL" id="JAEVFJ010000020">
    <property type="protein sequence ID" value="KAH8099440.1"/>
    <property type="molecule type" value="Genomic_DNA"/>
</dbReference>
<gene>
    <name evidence="2" type="ORF">BXZ70DRAFT_301369</name>
</gene>
<accession>A0A8K0UM44</accession>
<dbReference type="AlphaFoldDB" id="A0A8K0UM44"/>
<dbReference type="Proteomes" id="UP000813824">
    <property type="component" value="Unassembled WGS sequence"/>
</dbReference>
<evidence type="ECO:0000256" key="1">
    <source>
        <dbReference type="SAM" id="MobiDB-lite"/>
    </source>
</evidence>
<reference evidence="2" key="1">
    <citation type="journal article" date="2021" name="New Phytol.">
        <title>Evolutionary innovations through gain and loss of genes in the ectomycorrhizal Boletales.</title>
        <authorList>
            <person name="Wu G."/>
            <person name="Miyauchi S."/>
            <person name="Morin E."/>
            <person name="Kuo A."/>
            <person name="Drula E."/>
            <person name="Varga T."/>
            <person name="Kohler A."/>
            <person name="Feng B."/>
            <person name="Cao Y."/>
            <person name="Lipzen A."/>
            <person name="Daum C."/>
            <person name="Hundley H."/>
            <person name="Pangilinan J."/>
            <person name="Johnson J."/>
            <person name="Barry K."/>
            <person name="LaButti K."/>
            <person name="Ng V."/>
            <person name="Ahrendt S."/>
            <person name="Min B."/>
            <person name="Choi I.G."/>
            <person name="Park H."/>
            <person name="Plett J.M."/>
            <person name="Magnuson J."/>
            <person name="Spatafora J.W."/>
            <person name="Nagy L.G."/>
            <person name="Henrissat B."/>
            <person name="Grigoriev I.V."/>
            <person name="Yang Z.L."/>
            <person name="Xu J."/>
            <person name="Martin F.M."/>
        </authorList>
    </citation>
    <scope>NUCLEOTIDE SEQUENCE</scope>
    <source>
        <strain evidence="2">KKN 215</strain>
    </source>
</reference>